<feature type="compositionally biased region" description="Low complexity" evidence="1">
    <location>
        <begin position="98"/>
        <end position="112"/>
    </location>
</feature>
<dbReference type="EMBL" id="OZ034822">
    <property type="protein sequence ID" value="CAL1411604.1"/>
    <property type="molecule type" value="Genomic_DNA"/>
</dbReference>
<feature type="region of interest" description="Disordered" evidence="1">
    <location>
        <begin position="363"/>
        <end position="442"/>
    </location>
</feature>
<dbReference type="Proteomes" id="UP001497516">
    <property type="component" value="Chromosome 9"/>
</dbReference>
<protein>
    <submittedName>
        <fullName evidence="2">Uncharacterized protein</fullName>
    </submittedName>
</protein>
<gene>
    <name evidence="2" type="ORF">LTRI10_LOCUS50948</name>
</gene>
<feature type="compositionally biased region" description="Basic and acidic residues" evidence="1">
    <location>
        <begin position="250"/>
        <end position="260"/>
    </location>
</feature>
<proteinExistence type="predicted"/>
<evidence type="ECO:0000313" key="2">
    <source>
        <dbReference type="EMBL" id="CAL1411604.1"/>
    </source>
</evidence>
<organism evidence="2 3">
    <name type="scientific">Linum trigynum</name>
    <dbReference type="NCBI Taxonomy" id="586398"/>
    <lineage>
        <taxon>Eukaryota</taxon>
        <taxon>Viridiplantae</taxon>
        <taxon>Streptophyta</taxon>
        <taxon>Embryophyta</taxon>
        <taxon>Tracheophyta</taxon>
        <taxon>Spermatophyta</taxon>
        <taxon>Magnoliopsida</taxon>
        <taxon>eudicotyledons</taxon>
        <taxon>Gunneridae</taxon>
        <taxon>Pentapetalae</taxon>
        <taxon>rosids</taxon>
        <taxon>fabids</taxon>
        <taxon>Malpighiales</taxon>
        <taxon>Linaceae</taxon>
        <taxon>Linum</taxon>
    </lineage>
</organism>
<sequence>MTTKQLGTKLYAADDDSPPFRGHPSSVWVNKEFCTQENKGRQIAARKPDHEGVLGGSVHPEATRPHQSDVGRLEVHRGEERSPAVRRRSPRGFVLSKPVRTPRGVRRGVATRELAAASMGEGKSHQVQDADRNRARVEEDDSVLRRKNGPKGVRDRPGPKEGAVRSRKGPREVMRSSPPPPHRRRLLLPESDDELQQVKEAPRGTRGRKKDYQAQPLGSTTPIAPKENLPSEGVVSRAVAAPRRRHLRKAQGEDLTDREAVPVPVSRPLTRKEKGKMKMVESASEEWEPAFEPREVSRTPQGNGGGDEGKAISSNDSETTLSEGVDCFVVQSRCPKVDRQKGCSVPEGHVRNVVLAWEAGKESAIEEKVSPGRPNSLRDHCSLDEYGSNDAIPGIGKRKRDLESGDEGLDGDPSPKKQFVEDNGVETEQVEEASRKWPQQDK</sequence>
<dbReference type="AlphaFoldDB" id="A0AAV2GLQ6"/>
<feature type="region of interest" description="Disordered" evidence="1">
    <location>
        <begin position="1"/>
        <end position="25"/>
    </location>
</feature>
<evidence type="ECO:0000313" key="3">
    <source>
        <dbReference type="Proteomes" id="UP001497516"/>
    </source>
</evidence>
<feature type="compositionally biased region" description="Basic and acidic residues" evidence="1">
    <location>
        <begin position="363"/>
        <end position="383"/>
    </location>
</feature>
<reference evidence="2 3" key="1">
    <citation type="submission" date="2024-04" db="EMBL/GenBank/DDBJ databases">
        <authorList>
            <person name="Fracassetti M."/>
        </authorList>
    </citation>
    <scope>NUCLEOTIDE SEQUENCE [LARGE SCALE GENOMIC DNA]</scope>
</reference>
<feature type="region of interest" description="Disordered" evidence="1">
    <location>
        <begin position="43"/>
        <end position="318"/>
    </location>
</feature>
<evidence type="ECO:0000256" key="1">
    <source>
        <dbReference type="SAM" id="MobiDB-lite"/>
    </source>
</evidence>
<feature type="compositionally biased region" description="Basic and acidic residues" evidence="1">
    <location>
        <begin position="432"/>
        <end position="442"/>
    </location>
</feature>
<feature type="compositionally biased region" description="Basic and acidic residues" evidence="1">
    <location>
        <begin position="270"/>
        <end position="279"/>
    </location>
</feature>
<keyword evidence="3" id="KW-1185">Reference proteome</keyword>
<feature type="compositionally biased region" description="Basic and acidic residues" evidence="1">
    <location>
        <begin position="122"/>
        <end position="137"/>
    </location>
</feature>
<feature type="compositionally biased region" description="Basic and acidic residues" evidence="1">
    <location>
        <begin position="152"/>
        <end position="174"/>
    </location>
</feature>
<feature type="compositionally biased region" description="Basic and acidic residues" evidence="1">
    <location>
        <begin position="61"/>
        <end position="83"/>
    </location>
</feature>
<accession>A0AAV2GLQ6</accession>
<name>A0AAV2GLQ6_9ROSI</name>